<dbReference type="InterPro" id="IPR036928">
    <property type="entry name" value="AS_sf"/>
</dbReference>
<dbReference type="EMBL" id="JZXN01000017">
    <property type="protein sequence ID" value="KKB26672.1"/>
    <property type="molecule type" value="Genomic_DNA"/>
</dbReference>
<protein>
    <submittedName>
        <fullName evidence="2">Aspartyl-tRNA(Asn) amidotransferase subunit A, Glutamyl-tRNA(Gln) amidotransferase subunit A</fullName>
    </submittedName>
</protein>
<name>A0A0F5H1D7_9BACT</name>
<evidence type="ECO:0000259" key="1">
    <source>
        <dbReference type="Pfam" id="PF01425"/>
    </source>
</evidence>
<dbReference type="Proteomes" id="UP000033750">
    <property type="component" value="Unassembled WGS sequence"/>
</dbReference>
<comment type="caution">
    <text evidence="2">The sequence shown here is derived from an EMBL/GenBank/DDBJ whole genome shotgun (WGS) entry which is preliminary data.</text>
</comment>
<feature type="domain" description="Amidase" evidence="1">
    <location>
        <begin position="32"/>
        <end position="426"/>
    </location>
</feature>
<dbReference type="PATRIC" id="fig|1264554.4.peg.84"/>
<dbReference type="AlphaFoldDB" id="A0A0F5H1D7"/>
<proteinExistence type="predicted"/>
<dbReference type="NCBIfam" id="NF005517">
    <property type="entry name" value="PRK07139.1"/>
    <property type="match status" value="1"/>
</dbReference>
<dbReference type="STRING" id="29561.MM26B8_05210"/>
<sequence>MELIEKGNWDKASLELKNDQNNAVVDILDKFQYKQKTNNLLKDAVFTIKDNFATSFSKSTASSNFLKNFFPSYNATAIEKLLIAGALPIAKVNCDELALGGTGTFSANGLIKNPLDETRLAGGSSSGSVATLTKNISFALASDTGDSVRLPASYNGKVGFKPSYGAISRYGLFAYASSLDTVAYFAHNVNDISIISQVLYGKDDKDFTSIDVKIDNIAIKKPKKIAFLNTKKINEKLYKNFISLYKNLNNDKEIKIDLIEPNTTILKAIKPTYDVISYSEASSNLSNLNGIAFGERINGNNWNETMTNSRSKGFGYMVQRRLTLGSFFLYSENQAEIFIKAQKARRVIKNYLDDLHSKYDIVIFPASADVAPLIKGENKNYDYMEYILTGDNLVGNPSITIPFMRINNLPINLAISSKIYSDENLLSFALWIEKYLKDTKYE</sequence>
<dbReference type="OrthoDB" id="9811471at2"/>
<evidence type="ECO:0000313" key="2">
    <source>
        <dbReference type="EMBL" id="KKB26672.1"/>
    </source>
</evidence>
<dbReference type="InterPro" id="IPR023631">
    <property type="entry name" value="Amidase_dom"/>
</dbReference>
<dbReference type="PANTHER" id="PTHR11895:SF151">
    <property type="entry name" value="GLUTAMYL-TRNA(GLN) AMIDOTRANSFERASE SUBUNIT A"/>
    <property type="match status" value="1"/>
</dbReference>
<evidence type="ECO:0000313" key="3">
    <source>
        <dbReference type="Proteomes" id="UP000033750"/>
    </source>
</evidence>
<dbReference type="PANTHER" id="PTHR11895">
    <property type="entry name" value="TRANSAMIDASE"/>
    <property type="match status" value="1"/>
</dbReference>
<gene>
    <name evidence="2" type="primary">gatA</name>
    <name evidence="2" type="ORF">MMELEA_00540</name>
</gene>
<dbReference type="InterPro" id="IPR000120">
    <property type="entry name" value="Amidase"/>
</dbReference>
<dbReference type="GO" id="GO:0016740">
    <property type="term" value="F:transferase activity"/>
    <property type="evidence" value="ECO:0007669"/>
    <property type="project" value="UniProtKB-KW"/>
</dbReference>
<dbReference type="RefSeq" id="WP_046097017.1">
    <property type="nucleotide sequence ID" value="NZ_JZXN01000017.1"/>
</dbReference>
<dbReference type="SUPFAM" id="SSF75304">
    <property type="entry name" value="Amidase signature (AS) enzymes"/>
    <property type="match status" value="1"/>
</dbReference>
<organism evidence="2 3">
    <name type="scientific">Mycoplasmopsis meleagridis ATCC 25294</name>
    <dbReference type="NCBI Taxonomy" id="1264554"/>
    <lineage>
        <taxon>Bacteria</taxon>
        <taxon>Bacillati</taxon>
        <taxon>Mycoplasmatota</taxon>
        <taxon>Mycoplasmoidales</taxon>
        <taxon>Metamycoplasmataceae</taxon>
        <taxon>Mycoplasmopsis</taxon>
    </lineage>
</organism>
<accession>A0A0F5H1D7</accession>
<dbReference type="Gene3D" id="3.90.1300.10">
    <property type="entry name" value="Amidase signature (AS) domain"/>
    <property type="match status" value="1"/>
</dbReference>
<dbReference type="Pfam" id="PF01425">
    <property type="entry name" value="Amidase"/>
    <property type="match status" value="1"/>
</dbReference>
<reference evidence="2 3" key="1">
    <citation type="submission" date="2015-03" db="EMBL/GenBank/DDBJ databases">
        <title>Genome sequence of Mycoplasma meleagridis strain ATCC 25294.</title>
        <authorList>
            <person name="Yacoub E."/>
            <person name="Blanchard A."/>
            <person name="Sirand-Pugnet P."/>
            <person name="Mardassi B.B.A."/>
        </authorList>
    </citation>
    <scope>NUCLEOTIDE SEQUENCE [LARGE SCALE GENOMIC DNA]</scope>
    <source>
        <strain evidence="2 3">ATCC 25294</strain>
    </source>
</reference>
<keyword evidence="2" id="KW-0808">Transferase</keyword>
<keyword evidence="3" id="KW-1185">Reference proteome</keyword>